<protein>
    <recommendedName>
        <fullName evidence="1">Tc1-like transposase DDE domain-containing protein</fullName>
    </recommendedName>
</protein>
<organism evidence="2 3">
    <name type="scientific">Desulfosarcina ovata subsp. sediminis</name>
    <dbReference type="NCBI Taxonomy" id="885957"/>
    <lineage>
        <taxon>Bacteria</taxon>
        <taxon>Pseudomonadati</taxon>
        <taxon>Thermodesulfobacteriota</taxon>
        <taxon>Desulfobacteria</taxon>
        <taxon>Desulfobacterales</taxon>
        <taxon>Desulfosarcinaceae</taxon>
        <taxon>Desulfosarcina</taxon>
    </lineage>
</organism>
<dbReference type="NCBIfam" id="NF033545">
    <property type="entry name" value="transpos_IS630"/>
    <property type="match status" value="1"/>
</dbReference>
<evidence type="ECO:0000313" key="3">
    <source>
        <dbReference type="Proteomes" id="UP000425960"/>
    </source>
</evidence>
<sequence length="173" mass="20230">MGFSYQKAKFVADHKDAEKRKEWLQHTWPEIIKMAEEKNAYILFGDEASFPQWGSLTYTWAKRGKQPVVKTSGKRRGYKVFGLIDYFSGRFFCKGHEKGRLNSESYAAFLTEVLSKTRKHIILIQDGARYHTSKAMQRFFDEKANRLTVFDLPSYSPDYNPIEKLRAVRTKIS</sequence>
<dbReference type="InterPro" id="IPR038717">
    <property type="entry name" value="Tc1-like_DDE_dom"/>
</dbReference>
<dbReference type="Gene3D" id="3.30.420.10">
    <property type="entry name" value="Ribonuclease H-like superfamily/Ribonuclease H"/>
    <property type="match status" value="1"/>
</dbReference>
<evidence type="ECO:0000313" key="2">
    <source>
        <dbReference type="EMBL" id="BBO81128.1"/>
    </source>
</evidence>
<dbReference type="AlphaFoldDB" id="A0A5K7ZG25"/>
<evidence type="ECO:0000259" key="1">
    <source>
        <dbReference type="Pfam" id="PF13358"/>
    </source>
</evidence>
<name>A0A5K7ZG25_9BACT</name>
<dbReference type="Pfam" id="PF13358">
    <property type="entry name" value="DDE_3"/>
    <property type="match status" value="1"/>
</dbReference>
<dbReference type="GO" id="GO:0003676">
    <property type="term" value="F:nucleic acid binding"/>
    <property type="evidence" value="ECO:0007669"/>
    <property type="project" value="InterPro"/>
</dbReference>
<dbReference type="KEGG" id="dov:DSCO28_16940"/>
<gene>
    <name evidence="2" type="ORF">DSCO28_16940</name>
</gene>
<reference evidence="2 3" key="1">
    <citation type="submission" date="2019-11" db="EMBL/GenBank/DDBJ databases">
        <title>Comparative genomics of hydrocarbon-degrading Desulfosarcina strains.</title>
        <authorList>
            <person name="Watanabe M."/>
            <person name="Kojima H."/>
            <person name="Fukui M."/>
        </authorList>
    </citation>
    <scope>NUCLEOTIDE SEQUENCE [LARGE SCALE GENOMIC DNA]</scope>
    <source>
        <strain evidence="2 3">28bB2T</strain>
    </source>
</reference>
<dbReference type="Proteomes" id="UP000425960">
    <property type="component" value="Chromosome"/>
</dbReference>
<feature type="domain" description="Tc1-like transposase DDE" evidence="1">
    <location>
        <begin position="42"/>
        <end position="165"/>
    </location>
</feature>
<dbReference type="InterPro" id="IPR036397">
    <property type="entry name" value="RNaseH_sf"/>
</dbReference>
<dbReference type="InterPro" id="IPR047655">
    <property type="entry name" value="Transpos_IS630-like"/>
</dbReference>
<proteinExistence type="predicted"/>
<accession>A0A5K7ZG25</accession>
<dbReference type="EMBL" id="AP021876">
    <property type="protein sequence ID" value="BBO81128.1"/>
    <property type="molecule type" value="Genomic_DNA"/>
</dbReference>